<dbReference type="EMBL" id="PXYI01000001">
    <property type="protein sequence ID" value="PSJ43608.1"/>
    <property type="molecule type" value="Genomic_DNA"/>
</dbReference>
<gene>
    <name evidence="8" type="ORF">C7I55_01385</name>
</gene>
<protein>
    <recommendedName>
        <fullName evidence="10">Xyloglucanase</fullName>
    </recommendedName>
</protein>
<comment type="similarity">
    <text evidence="6">Belongs to the glycosyl hydrolase 74 family.</text>
</comment>
<dbReference type="Gene3D" id="2.130.10.10">
    <property type="entry name" value="YVTN repeat-like/Quinoprotein amine dehydrogenase"/>
    <property type="match status" value="2"/>
</dbReference>
<feature type="signal peptide" evidence="7">
    <location>
        <begin position="1"/>
        <end position="19"/>
    </location>
</feature>
<evidence type="ECO:0000313" key="9">
    <source>
        <dbReference type="Proteomes" id="UP000241167"/>
    </source>
</evidence>
<keyword evidence="5" id="KW-0624">Polysaccharide degradation</keyword>
<feature type="chain" id="PRO_5015200607" description="Xyloglucanase" evidence="7">
    <location>
        <begin position="20"/>
        <end position="740"/>
    </location>
</feature>
<name>A0A2P7R071_9SPHN</name>
<accession>A0A2P7R071</accession>
<organism evidence="8 9">
    <name type="scientific">Allosphingosinicella deserti</name>
    <dbReference type="NCBI Taxonomy" id="2116704"/>
    <lineage>
        <taxon>Bacteria</taxon>
        <taxon>Pseudomonadati</taxon>
        <taxon>Pseudomonadota</taxon>
        <taxon>Alphaproteobacteria</taxon>
        <taxon>Sphingomonadales</taxon>
        <taxon>Sphingomonadaceae</taxon>
        <taxon>Allosphingosinicella</taxon>
    </lineage>
</organism>
<evidence type="ECO:0000256" key="6">
    <source>
        <dbReference type="ARBA" id="ARBA00037986"/>
    </source>
</evidence>
<dbReference type="Proteomes" id="UP000241167">
    <property type="component" value="Unassembled WGS sequence"/>
</dbReference>
<keyword evidence="3" id="KW-0119">Carbohydrate metabolism</keyword>
<dbReference type="SUPFAM" id="SSF110296">
    <property type="entry name" value="Oligoxyloglucan reducing end-specific cellobiohydrolase"/>
    <property type="match status" value="2"/>
</dbReference>
<dbReference type="GO" id="GO:0000272">
    <property type="term" value="P:polysaccharide catabolic process"/>
    <property type="evidence" value="ECO:0007669"/>
    <property type="project" value="UniProtKB-KW"/>
</dbReference>
<evidence type="ECO:0000256" key="7">
    <source>
        <dbReference type="SAM" id="SignalP"/>
    </source>
</evidence>
<evidence type="ECO:0008006" key="10">
    <source>
        <dbReference type="Google" id="ProtNLM"/>
    </source>
</evidence>
<dbReference type="PANTHER" id="PTHR43739:SF2">
    <property type="entry name" value="OLIGOXYLOGLUCAN-REDUCING END-SPECIFIC XYLOGLUCANASE-RELATED"/>
    <property type="match status" value="1"/>
</dbReference>
<proteinExistence type="inferred from homology"/>
<sequence>MLWLIGAAAIVVAAPAASAEPASTPYRWRNVKVGAGGFAPNLVFSHAEKGLAYLRTDMGGAYRWDDAARHWIPLQDGNAVGSYMGVESIAADPTNPEKVYLAAGMSYWGEAAIWRSADRGKSWDIVPVPFKMGGNEDGRGLGERLAIDPNQRSTLFFGSRHDGLWRSANSGRTWAKVESFPHPGLGAPEARRQTHAGVSFVVFDPASSTIFAGVADPTRAGVYRSDDGGQSWRTAEASAGPEMLPVKADLAHRTLYVAYATGIGPNGIAGGAVRALDLRHGTWRDITPDRGASAEGGYMGLSADRQRPGRVAVSSVDRWQAGDTIWVSDDDGRHWQSLQERSRRDISDAPWLAWGHEEAEFGHWTAGLAIDPFDSGTLAYTTGATVYRTREGTKPAGTMTWQPWIDGIEQTAVITLISPTAGAPLISGFGDLAGFVHDRLDVAPATMHLVPRLTNTNNLDYAGLKPDVVVRSGTLHAEQPQGGASLGYSEDGGRTWRALRVPALDVGHEPSRRYDLRGDAPIDVSADGATFIVGTPIAMVTHDRGRTWAAAKGLPLGARAIADKADRRLFYAIDFDGGRIYVSRDGGRSFAPAAAHGLPADISKARTRGREDPWPMVAVPGRAGALWFNLGGRLWRSEDHAGHFRLASGADIAIEGFGLGRGADGSDVPAVYAVGTRAGLRAIWRSLDGGTQWTRVNDDSHQWGLRFRTVSGDPRVFGRVYVATDGRGIIWGEPAEARRK</sequence>
<reference evidence="8 9" key="1">
    <citation type="submission" date="2018-03" db="EMBL/GenBank/DDBJ databases">
        <title>The draft genome of Sphingosinicella sp. GL-C-18.</title>
        <authorList>
            <person name="Liu L."/>
            <person name="Li L."/>
            <person name="Liang L."/>
            <person name="Zhang X."/>
            <person name="Wang T."/>
        </authorList>
    </citation>
    <scope>NUCLEOTIDE SEQUENCE [LARGE SCALE GENOMIC DNA]</scope>
    <source>
        <strain evidence="8 9">GL-C-18</strain>
    </source>
</reference>
<evidence type="ECO:0000256" key="5">
    <source>
        <dbReference type="ARBA" id="ARBA00023326"/>
    </source>
</evidence>
<evidence type="ECO:0000256" key="3">
    <source>
        <dbReference type="ARBA" id="ARBA00023277"/>
    </source>
</evidence>
<dbReference type="PANTHER" id="PTHR43739">
    <property type="entry name" value="XYLOGLUCANASE (EUROFUNG)"/>
    <property type="match status" value="1"/>
</dbReference>
<keyword evidence="4" id="KW-0326">Glycosidase</keyword>
<dbReference type="AlphaFoldDB" id="A0A2P7R071"/>
<keyword evidence="1 7" id="KW-0732">Signal</keyword>
<dbReference type="GO" id="GO:0010411">
    <property type="term" value="P:xyloglucan metabolic process"/>
    <property type="evidence" value="ECO:0007669"/>
    <property type="project" value="TreeGrafter"/>
</dbReference>
<comment type="caution">
    <text evidence="8">The sequence shown here is derived from an EMBL/GenBank/DDBJ whole genome shotgun (WGS) entry which is preliminary data.</text>
</comment>
<dbReference type="OrthoDB" id="9764804at2"/>
<evidence type="ECO:0000256" key="2">
    <source>
        <dbReference type="ARBA" id="ARBA00022801"/>
    </source>
</evidence>
<keyword evidence="9" id="KW-1185">Reference proteome</keyword>
<keyword evidence="2" id="KW-0378">Hydrolase</keyword>
<evidence type="ECO:0000256" key="1">
    <source>
        <dbReference type="ARBA" id="ARBA00022729"/>
    </source>
</evidence>
<dbReference type="GO" id="GO:0016798">
    <property type="term" value="F:hydrolase activity, acting on glycosyl bonds"/>
    <property type="evidence" value="ECO:0007669"/>
    <property type="project" value="UniProtKB-KW"/>
</dbReference>
<dbReference type="InterPro" id="IPR015943">
    <property type="entry name" value="WD40/YVTN_repeat-like_dom_sf"/>
</dbReference>
<evidence type="ECO:0000256" key="4">
    <source>
        <dbReference type="ARBA" id="ARBA00023295"/>
    </source>
</evidence>
<dbReference type="InterPro" id="IPR052025">
    <property type="entry name" value="Xyloglucanase_GH74"/>
</dbReference>
<evidence type="ECO:0000313" key="8">
    <source>
        <dbReference type="EMBL" id="PSJ43608.1"/>
    </source>
</evidence>